<dbReference type="PROSITE" id="PS50977">
    <property type="entry name" value="HTH_TETR_2"/>
    <property type="match status" value="1"/>
</dbReference>
<dbReference type="InterPro" id="IPR009057">
    <property type="entry name" value="Homeodomain-like_sf"/>
</dbReference>
<keyword evidence="1 2" id="KW-0238">DNA-binding</keyword>
<feature type="DNA-binding region" description="H-T-H motif" evidence="2">
    <location>
        <begin position="25"/>
        <end position="44"/>
    </location>
</feature>
<protein>
    <submittedName>
        <fullName evidence="4">TetR family transcriptional regulator</fullName>
    </submittedName>
</protein>
<accession>A0A076EK79</accession>
<organism evidence="4 5">
    <name type="scientific">Rhodococcus opacus</name>
    <name type="common">Nocardia opaca</name>
    <dbReference type="NCBI Taxonomy" id="37919"/>
    <lineage>
        <taxon>Bacteria</taxon>
        <taxon>Bacillati</taxon>
        <taxon>Actinomycetota</taxon>
        <taxon>Actinomycetes</taxon>
        <taxon>Mycobacteriales</taxon>
        <taxon>Nocardiaceae</taxon>
        <taxon>Rhodococcus</taxon>
    </lineage>
</organism>
<dbReference type="eggNOG" id="COG3226">
    <property type="taxonomic scope" value="Bacteria"/>
</dbReference>
<feature type="domain" description="HTH tetR-type" evidence="3">
    <location>
        <begin position="2"/>
        <end position="62"/>
    </location>
</feature>
<evidence type="ECO:0000256" key="1">
    <source>
        <dbReference type="ARBA" id="ARBA00023125"/>
    </source>
</evidence>
<gene>
    <name evidence="4" type="ORF">EP51_18845</name>
</gene>
<evidence type="ECO:0000259" key="3">
    <source>
        <dbReference type="PROSITE" id="PS50977"/>
    </source>
</evidence>
<dbReference type="EMBL" id="CP008947">
    <property type="protein sequence ID" value="AII06570.1"/>
    <property type="molecule type" value="Genomic_DNA"/>
</dbReference>
<dbReference type="Pfam" id="PF17940">
    <property type="entry name" value="TetR_C_31"/>
    <property type="match status" value="1"/>
</dbReference>
<reference evidence="4 5" key="1">
    <citation type="submission" date="2014-07" db="EMBL/GenBank/DDBJ databases">
        <title>Genome Sequence of Rhodococcus opacus Strain R7, a Biodegrader of Mono- and Polycyclic Aromatic Hydrocarbons.</title>
        <authorList>
            <person name="Di Gennaro P."/>
            <person name="Zampolli J."/>
            <person name="Presti I."/>
            <person name="Cappelletti M."/>
            <person name="D'Ursi P."/>
            <person name="Orro A."/>
            <person name="Mezzelani A."/>
            <person name="Milanesi L."/>
        </authorList>
    </citation>
    <scope>NUCLEOTIDE SEQUENCE [LARGE SCALE GENOMIC DNA]</scope>
    <source>
        <strain evidence="4 5">R7</strain>
    </source>
</reference>
<sequence>MPERREQIADAAITIVAREGMRALTHRAVDRALDLPGGSTSYYFRTRRALIESAVRRLAERSRQEFETTAAPSLDLASLAEGVARSLDRLLHTRHDDLVARHALTVELSGDADLHPLLATCLFSRARAAELFDALGVAEPENAGADFVSVVEGLVFDRFVGARSLDGIEPGTERSVRQLARAVESYLRGVTA</sequence>
<dbReference type="SUPFAM" id="SSF46689">
    <property type="entry name" value="Homeodomain-like"/>
    <property type="match status" value="1"/>
</dbReference>
<dbReference type="GO" id="GO:0003677">
    <property type="term" value="F:DNA binding"/>
    <property type="evidence" value="ECO:0007669"/>
    <property type="project" value="UniProtKB-UniRule"/>
</dbReference>
<evidence type="ECO:0000313" key="5">
    <source>
        <dbReference type="Proteomes" id="UP000028488"/>
    </source>
</evidence>
<dbReference type="RefSeq" id="WP_112301962.1">
    <property type="nucleotide sequence ID" value="NZ_CP008947.1"/>
</dbReference>
<proteinExistence type="predicted"/>
<dbReference type="Gene3D" id="1.10.357.10">
    <property type="entry name" value="Tetracycline Repressor, domain 2"/>
    <property type="match status" value="1"/>
</dbReference>
<name>A0A076EK79_RHOOP</name>
<evidence type="ECO:0000313" key="4">
    <source>
        <dbReference type="EMBL" id="AII06570.1"/>
    </source>
</evidence>
<dbReference type="InterPro" id="IPR001647">
    <property type="entry name" value="HTH_TetR"/>
</dbReference>
<dbReference type="Proteomes" id="UP000028488">
    <property type="component" value="Chromosome"/>
</dbReference>
<dbReference type="AlphaFoldDB" id="A0A076EK79"/>
<evidence type="ECO:0000256" key="2">
    <source>
        <dbReference type="PROSITE-ProRule" id="PRU00335"/>
    </source>
</evidence>
<dbReference type="InterPro" id="IPR041583">
    <property type="entry name" value="TetR_C_31"/>
</dbReference>